<dbReference type="Proteomes" id="UP000051861">
    <property type="component" value="Unassembled WGS sequence"/>
</dbReference>
<dbReference type="EMBL" id="LIZX01000111">
    <property type="protein sequence ID" value="KPJ65548.1"/>
    <property type="molecule type" value="Genomic_DNA"/>
</dbReference>
<name>A0A0S7XUK7_UNCSA</name>
<comment type="caution">
    <text evidence="1">The sequence shown here is derived from an EMBL/GenBank/DDBJ whole genome shotgun (WGS) entry which is preliminary data.</text>
</comment>
<protein>
    <submittedName>
        <fullName evidence="1">Uncharacterized protein</fullName>
    </submittedName>
</protein>
<gene>
    <name evidence="1" type="ORF">AMJ44_09915</name>
</gene>
<evidence type="ECO:0000313" key="1">
    <source>
        <dbReference type="EMBL" id="KPJ65548.1"/>
    </source>
</evidence>
<dbReference type="AlphaFoldDB" id="A0A0S7XUK7"/>
<accession>A0A0S7XUK7</accession>
<evidence type="ECO:0000313" key="2">
    <source>
        <dbReference type="Proteomes" id="UP000051861"/>
    </source>
</evidence>
<organism evidence="1 2">
    <name type="scientific">candidate division WOR-1 bacterium DG_54_3</name>
    <dbReference type="NCBI Taxonomy" id="1703775"/>
    <lineage>
        <taxon>Bacteria</taxon>
        <taxon>Bacillati</taxon>
        <taxon>Saganbacteria</taxon>
    </lineage>
</organism>
<proteinExistence type="predicted"/>
<sequence length="98" mass="10703">MLTIPKRFGDQENKVASRIDQVKQRLTRYFAAVLLRMSPALIDWFTRYTPKTVETRKAAASRESLKAEVAPATTGSALSVAGLGPFTASLRWTTGCAG</sequence>
<reference evidence="1 2" key="1">
    <citation type="journal article" date="2015" name="Microbiome">
        <title>Genomic resolution of linkages in carbon, nitrogen, and sulfur cycling among widespread estuary sediment bacteria.</title>
        <authorList>
            <person name="Baker B.J."/>
            <person name="Lazar C.S."/>
            <person name="Teske A.P."/>
            <person name="Dick G.J."/>
        </authorList>
    </citation>
    <scope>NUCLEOTIDE SEQUENCE [LARGE SCALE GENOMIC DNA]</scope>
    <source>
        <strain evidence="1">DG_54_3</strain>
    </source>
</reference>